<evidence type="ECO:0000313" key="4">
    <source>
        <dbReference type="EMBL" id="QJH97712.1"/>
    </source>
</evidence>
<dbReference type="AlphaFoldDB" id="A0A6H1ZUD5"/>
<protein>
    <submittedName>
        <fullName evidence="1">Uncharacterized protein</fullName>
    </submittedName>
</protein>
<proteinExistence type="predicted"/>
<organism evidence="1">
    <name type="scientific">viral metagenome</name>
    <dbReference type="NCBI Taxonomy" id="1070528"/>
    <lineage>
        <taxon>unclassified sequences</taxon>
        <taxon>metagenomes</taxon>
        <taxon>organismal metagenomes</taxon>
    </lineage>
</organism>
<evidence type="ECO:0000313" key="3">
    <source>
        <dbReference type="EMBL" id="QJA81926.1"/>
    </source>
</evidence>
<dbReference type="EMBL" id="MT144698">
    <property type="protein sequence ID" value="QJH97712.1"/>
    <property type="molecule type" value="Genomic_DNA"/>
</dbReference>
<dbReference type="EMBL" id="MT142474">
    <property type="protein sequence ID" value="QJA81926.1"/>
    <property type="molecule type" value="Genomic_DNA"/>
</dbReference>
<gene>
    <name evidence="3" type="ORF">MM415A00473_0020</name>
    <name evidence="2" type="ORF">MM415B00199_0053</name>
    <name evidence="1" type="ORF">TM448A01919_0003</name>
    <name evidence="4" type="ORF">TM448B01064_0012</name>
</gene>
<evidence type="ECO:0000313" key="2">
    <source>
        <dbReference type="EMBL" id="QJA67598.1"/>
    </source>
</evidence>
<dbReference type="EMBL" id="MT144223">
    <property type="protein sequence ID" value="QJA50885.1"/>
    <property type="molecule type" value="Genomic_DNA"/>
</dbReference>
<evidence type="ECO:0000313" key="1">
    <source>
        <dbReference type="EMBL" id="QJA50885.1"/>
    </source>
</evidence>
<sequence length="236" mass="26684">MKIKRITHQYPYEVLQSRIDEAHVTGQPLVERPHHYQNLENGQLYYDLYGCIGFPSEVKDNDPGMPGYCAVVGVIKPKAEGEKIQDAKFQLLAEYESRDVPSLIDAVLALRSEWGHGLHPELLVAWFGDPEQHVATLALKNERIKKPLLVTPTYDLYDPCVFDIYVRSIQSVIMPGRVRLYFGGLSLLKSKLSEFKRNNPAVIAAGGMIHTLIMQCEWSDNQRSNAFNLEGEGEVV</sequence>
<accession>A0A6H1ZUD5</accession>
<reference evidence="1" key="1">
    <citation type="submission" date="2020-03" db="EMBL/GenBank/DDBJ databases">
        <title>The deep terrestrial virosphere.</title>
        <authorList>
            <person name="Holmfeldt K."/>
            <person name="Nilsson E."/>
            <person name="Simone D."/>
            <person name="Lopez-Fernandez M."/>
            <person name="Wu X."/>
            <person name="de Brujin I."/>
            <person name="Lundin D."/>
            <person name="Andersson A."/>
            <person name="Bertilsson S."/>
            <person name="Dopson M."/>
        </authorList>
    </citation>
    <scope>NUCLEOTIDE SEQUENCE</scope>
    <source>
        <strain evidence="3">MM415A00473</strain>
        <strain evidence="2">MM415B00199</strain>
        <strain evidence="1">TM448A01919</strain>
        <strain evidence="4">TM448B01064</strain>
    </source>
</reference>
<name>A0A6H1ZUD5_9ZZZZ</name>
<dbReference type="EMBL" id="MT141573">
    <property type="protein sequence ID" value="QJA67598.1"/>
    <property type="molecule type" value="Genomic_DNA"/>
</dbReference>